<dbReference type="RefSeq" id="WP_200661358.1">
    <property type="nucleotide sequence ID" value="NZ_CAJNAW010000055.1"/>
</dbReference>
<comment type="caution">
    <text evidence="1">The sequence shown here is derived from an EMBL/GenBank/DDBJ whole genome shotgun (WGS) entry which is preliminary data.</text>
</comment>
<evidence type="ECO:0008006" key="3">
    <source>
        <dbReference type="Google" id="ProtNLM"/>
    </source>
</evidence>
<organism evidence="1 2">
    <name type="scientific">Paraburkholderia nemoris</name>
    <dbReference type="NCBI Taxonomy" id="2793076"/>
    <lineage>
        <taxon>Bacteria</taxon>
        <taxon>Pseudomonadati</taxon>
        <taxon>Pseudomonadota</taxon>
        <taxon>Betaproteobacteria</taxon>
        <taxon>Burkholderiales</taxon>
        <taxon>Burkholderiaceae</taxon>
        <taxon>Paraburkholderia</taxon>
    </lineage>
</organism>
<sequence length="291" mass="33173">MTLPIMSRLLICLLLAWHMVATGTEVVRFPKPEFEGDHRSDYARQLLQLAFKKIGSKYRIQAADISMTQERQVRELEAGRTIDVAPIPSSAEREARLLPILIPINKGVLGWRLGLIRAGDQGLFAGVKTLEDLKGLSLAQGQDWPDTQILKANGVNVITASSYGDLFKMLVDKRFDYFPRSIMEIWDEQANNADTLVVEPHLALHYVYDAYFMVNRKRTRLAQDIREGLERAIADGSFDKLFQQYYGERLRKAHLETRTVIELKNPLLTPGTPSDRAELWYDFRRGAANPK</sequence>
<protein>
    <recommendedName>
        <fullName evidence="3">Solute-binding protein family 3/N-terminal domain-containing protein</fullName>
    </recommendedName>
</protein>
<name>A0ABM8T6L7_9BURK</name>
<accession>A0ABM8T6L7</accession>
<dbReference type="Gene3D" id="3.40.190.10">
    <property type="entry name" value="Periplasmic binding protein-like II"/>
    <property type="match status" value="2"/>
</dbReference>
<dbReference type="SUPFAM" id="SSF53850">
    <property type="entry name" value="Periplasmic binding protein-like II"/>
    <property type="match status" value="1"/>
</dbReference>
<reference evidence="1 2" key="1">
    <citation type="submission" date="2021-02" db="EMBL/GenBank/DDBJ databases">
        <authorList>
            <person name="Vanwijnsberghe S."/>
        </authorList>
    </citation>
    <scope>NUCLEOTIDE SEQUENCE [LARGE SCALE GENOMIC DNA]</scope>
    <source>
        <strain evidence="1 2">R-69776</strain>
    </source>
</reference>
<dbReference type="EMBL" id="CAJNBH010000057">
    <property type="protein sequence ID" value="CAE6862311.1"/>
    <property type="molecule type" value="Genomic_DNA"/>
</dbReference>
<evidence type="ECO:0000313" key="2">
    <source>
        <dbReference type="Proteomes" id="UP000673821"/>
    </source>
</evidence>
<proteinExistence type="predicted"/>
<gene>
    <name evidence="1" type="ORF">R69776_08073</name>
</gene>
<dbReference type="Proteomes" id="UP000673821">
    <property type="component" value="Unassembled WGS sequence"/>
</dbReference>
<keyword evidence="2" id="KW-1185">Reference proteome</keyword>
<evidence type="ECO:0000313" key="1">
    <source>
        <dbReference type="EMBL" id="CAE6862311.1"/>
    </source>
</evidence>